<dbReference type="EMBL" id="JACJID010000002">
    <property type="protein sequence ID" value="MBA8926222.1"/>
    <property type="molecule type" value="Genomic_DNA"/>
</dbReference>
<dbReference type="InterPro" id="IPR051604">
    <property type="entry name" value="Ergot_Alk_Oxidoreductase"/>
</dbReference>
<dbReference type="Proteomes" id="UP000517916">
    <property type="component" value="Unassembled WGS sequence"/>
</dbReference>
<dbReference type="Pfam" id="PF05368">
    <property type="entry name" value="NmrA"/>
    <property type="match status" value="1"/>
</dbReference>
<reference evidence="2 3" key="1">
    <citation type="submission" date="2020-08" db="EMBL/GenBank/DDBJ databases">
        <title>Genomic Encyclopedia of Archaeal and Bacterial Type Strains, Phase II (KMG-II): from individual species to whole genera.</title>
        <authorList>
            <person name="Goeker M."/>
        </authorList>
    </citation>
    <scope>NUCLEOTIDE SEQUENCE [LARGE SCALE GENOMIC DNA]</scope>
    <source>
        <strain evidence="2 3">DSM 43850</strain>
    </source>
</reference>
<dbReference type="SUPFAM" id="SSF51735">
    <property type="entry name" value="NAD(P)-binding Rossmann-fold domains"/>
    <property type="match status" value="1"/>
</dbReference>
<protein>
    <submittedName>
        <fullName evidence="2">Uncharacterized protein YbjT (DUF2867 family)</fullName>
    </submittedName>
</protein>
<dbReference type="Gene3D" id="3.40.50.720">
    <property type="entry name" value="NAD(P)-binding Rossmann-like Domain"/>
    <property type="match status" value="1"/>
</dbReference>
<accession>A0ABR6BH58</accession>
<evidence type="ECO:0000259" key="1">
    <source>
        <dbReference type="Pfam" id="PF05368"/>
    </source>
</evidence>
<feature type="domain" description="NmrA-like" evidence="1">
    <location>
        <begin position="3"/>
        <end position="222"/>
    </location>
</feature>
<dbReference type="RefSeq" id="WP_318296302.1">
    <property type="nucleotide sequence ID" value="NZ_BAAABQ010000009.1"/>
</dbReference>
<evidence type="ECO:0000313" key="2">
    <source>
        <dbReference type="EMBL" id="MBA8926222.1"/>
    </source>
</evidence>
<dbReference type="InterPro" id="IPR008030">
    <property type="entry name" value="NmrA-like"/>
</dbReference>
<dbReference type="PANTHER" id="PTHR43162">
    <property type="match status" value="1"/>
</dbReference>
<dbReference type="InterPro" id="IPR036291">
    <property type="entry name" value="NAD(P)-bd_dom_sf"/>
</dbReference>
<dbReference type="PANTHER" id="PTHR43162:SF1">
    <property type="entry name" value="PRESTALK A DIFFERENTIATION PROTEIN A"/>
    <property type="match status" value="1"/>
</dbReference>
<evidence type="ECO:0000313" key="3">
    <source>
        <dbReference type="Proteomes" id="UP000517916"/>
    </source>
</evidence>
<keyword evidence="3" id="KW-1185">Reference proteome</keyword>
<comment type="caution">
    <text evidence="2">The sequence shown here is derived from an EMBL/GenBank/DDBJ whole genome shotgun (WGS) entry which is preliminary data.</text>
</comment>
<name>A0ABR6BH58_9PSEU</name>
<proteinExistence type="predicted"/>
<gene>
    <name evidence="2" type="ORF">BC739_003421</name>
</gene>
<organism evidence="2 3">
    <name type="scientific">Kutzneria viridogrisea</name>
    <dbReference type="NCBI Taxonomy" id="47990"/>
    <lineage>
        <taxon>Bacteria</taxon>
        <taxon>Bacillati</taxon>
        <taxon>Actinomycetota</taxon>
        <taxon>Actinomycetes</taxon>
        <taxon>Pseudonocardiales</taxon>
        <taxon>Pseudonocardiaceae</taxon>
        <taxon>Kutzneria</taxon>
    </lineage>
</organism>
<sequence length="281" mass="30383">MTTVLVTGATGNVGRVVVRELVRSGARVRALTRDPSAAALPAGVDLVRGDLTDPEGLPLRGVDRIYLFPVPETAREVVARAAEAGVRRIVTLSSGAVTAGLDSGFHLPVEQAVEDSGLEWTHVRAGEFALNKLFMWGPSIRDSDAIWDPFPDSPGCPMHEADIAEVAVKALLDNEHVGRAYTLTGPRVLTSREQAAQIARARGRDVRFLDVTREQALAHYERQGGWAAAMARFMLGFESYSGGEPEPVEVELAPLPTVEQVLGKPARTFAQWAQDHAGEFR</sequence>